<feature type="non-terminal residue" evidence="1">
    <location>
        <position position="1"/>
    </location>
</feature>
<sequence>REVIGEAVDLIVSIERTDRGRQVRDVLHVESFSAGQYQTQSYAPKEERNVA</sequence>
<proteinExistence type="predicted"/>
<organism evidence="1">
    <name type="scientific">marine sediment metagenome</name>
    <dbReference type="NCBI Taxonomy" id="412755"/>
    <lineage>
        <taxon>unclassified sequences</taxon>
        <taxon>metagenomes</taxon>
        <taxon>ecological metagenomes</taxon>
    </lineage>
</organism>
<reference evidence="1" key="1">
    <citation type="journal article" date="2014" name="Front. Microbiol.">
        <title>High frequency of phylogenetically diverse reductive dehalogenase-homologous genes in deep subseafloor sedimentary metagenomes.</title>
        <authorList>
            <person name="Kawai M."/>
            <person name="Futagami T."/>
            <person name="Toyoda A."/>
            <person name="Takaki Y."/>
            <person name="Nishi S."/>
            <person name="Hori S."/>
            <person name="Arai W."/>
            <person name="Tsubouchi T."/>
            <person name="Morono Y."/>
            <person name="Uchiyama I."/>
            <person name="Ito T."/>
            <person name="Fujiyama A."/>
            <person name="Inagaki F."/>
            <person name="Takami H."/>
        </authorList>
    </citation>
    <scope>NUCLEOTIDE SEQUENCE</scope>
    <source>
        <strain evidence="1">Expedition CK06-06</strain>
    </source>
</reference>
<name>X1G2V1_9ZZZZ</name>
<dbReference type="EMBL" id="BARU01000968">
    <property type="protein sequence ID" value="GAH27358.1"/>
    <property type="molecule type" value="Genomic_DNA"/>
</dbReference>
<dbReference type="AlphaFoldDB" id="X1G2V1"/>
<protein>
    <submittedName>
        <fullName evidence="1">Uncharacterized protein</fullName>
    </submittedName>
</protein>
<evidence type="ECO:0000313" key="1">
    <source>
        <dbReference type="EMBL" id="GAH27358.1"/>
    </source>
</evidence>
<accession>X1G2V1</accession>
<gene>
    <name evidence="1" type="ORF">S03H2_02780</name>
</gene>
<comment type="caution">
    <text evidence="1">The sequence shown here is derived from an EMBL/GenBank/DDBJ whole genome shotgun (WGS) entry which is preliminary data.</text>
</comment>